<reference evidence="1 2" key="1">
    <citation type="submission" date="2021-10" db="EMBL/GenBank/DDBJ databases">
        <authorList>
            <person name="Criscuolo A."/>
        </authorList>
    </citation>
    <scope>NUCLEOTIDE SEQUENCE [LARGE SCALE GENOMIC DNA]</scope>
    <source>
        <strain evidence="2">CIP 111883</strain>
    </source>
</reference>
<proteinExistence type="predicted"/>
<accession>A0ABM8YMT3</accession>
<dbReference type="RefSeq" id="WP_230501158.1">
    <property type="nucleotide sequence ID" value="NZ_CAKJTJ010000009.1"/>
</dbReference>
<dbReference type="EMBL" id="CAKJTJ010000009">
    <property type="protein sequence ID" value="CAG9621260.1"/>
    <property type="molecule type" value="Genomic_DNA"/>
</dbReference>
<protein>
    <submittedName>
        <fullName evidence="1">Uncharacterized protein</fullName>
    </submittedName>
</protein>
<evidence type="ECO:0000313" key="2">
    <source>
        <dbReference type="Proteomes" id="UP000789833"/>
    </source>
</evidence>
<sequence>MPNHTPLALLQQEGSAEHVEKAIYPLDVEDKMEAIIGEPSVSGTFAAYFYKFEDHPAFLIQIHTQEFKKSPDDMMESLLPHKKYPATSYKSEEVKIGSYRGILTESYQEYGGINLIVVTENVLYSINPGVQNKNLTQAEKEQLKEDLVKLGNLLNY</sequence>
<evidence type="ECO:0000313" key="1">
    <source>
        <dbReference type="EMBL" id="CAG9621260.1"/>
    </source>
</evidence>
<organism evidence="1 2">
    <name type="scientific">Sutcliffiella rhizosphaerae</name>
    <dbReference type="NCBI Taxonomy" id="2880967"/>
    <lineage>
        <taxon>Bacteria</taxon>
        <taxon>Bacillati</taxon>
        <taxon>Bacillota</taxon>
        <taxon>Bacilli</taxon>
        <taxon>Bacillales</taxon>
        <taxon>Bacillaceae</taxon>
        <taxon>Sutcliffiella</taxon>
    </lineage>
</organism>
<name>A0ABM8YMT3_9BACI</name>
<dbReference type="Proteomes" id="UP000789833">
    <property type="component" value="Unassembled WGS sequence"/>
</dbReference>
<keyword evidence="2" id="KW-1185">Reference proteome</keyword>
<comment type="caution">
    <text evidence="1">The sequence shown here is derived from an EMBL/GenBank/DDBJ whole genome shotgun (WGS) entry which is preliminary data.</text>
</comment>
<gene>
    <name evidence="1" type="ORF">BACCIP111883_02032</name>
</gene>